<dbReference type="Gene3D" id="3.30.230.70">
    <property type="entry name" value="GHMP Kinase, N-terminal domain"/>
    <property type="match status" value="1"/>
</dbReference>
<evidence type="ECO:0000259" key="10">
    <source>
        <dbReference type="Pfam" id="PF01138"/>
    </source>
</evidence>
<keyword evidence="6" id="KW-0271">Exosome</keyword>
<dbReference type="GO" id="GO:0000176">
    <property type="term" value="C:nuclear exosome (RNase complex)"/>
    <property type="evidence" value="ECO:0007669"/>
    <property type="project" value="TreeGrafter"/>
</dbReference>
<dbReference type="Proteomes" id="UP000007799">
    <property type="component" value="Unassembled WGS sequence"/>
</dbReference>
<evidence type="ECO:0000313" key="13">
    <source>
        <dbReference type="Proteomes" id="UP000007799"/>
    </source>
</evidence>
<accession>F2USH0</accession>
<dbReference type="InterPro" id="IPR036345">
    <property type="entry name" value="ExoRNase_PH_dom2_sf"/>
</dbReference>
<name>F2USH0_SALR5</name>
<dbReference type="EMBL" id="GL832994">
    <property type="protein sequence ID" value="EGD81079.1"/>
    <property type="molecule type" value="Genomic_DNA"/>
</dbReference>
<comment type="similarity">
    <text evidence="3">Belongs to the RNase PH family.</text>
</comment>
<keyword evidence="4" id="KW-0963">Cytoplasm</keyword>
<gene>
    <name evidence="12" type="ORF">PTSG_11024</name>
</gene>
<dbReference type="AlphaFoldDB" id="F2USH0"/>
<feature type="domain" description="Exoribonuclease phosphorolytic" evidence="10">
    <location>
        <begin position="38"/>
        <end position="171"/>
    </location>
</feature>
<dbReference type="PANTHER" id="PTHR11097:SF9">
    <property type="entry name" value="EXOSOME COMPLEX COMPONENT RRP43"/>
    <property type="match status" value="1"/>
</dbReference>
<dbReference type="KEGG" id="sre:PTSG_11024"/>
<dbReference type="GO" id="GO:0000177">
    <property type="term" value="C:cytoplasmic exosome (RNase complex)"/>
    <property type="evidence" value="ECO:0007669"/>
    <property type="project" value="TreeGrafter"/>
</dbReference>
<evidence type="ECO:0000256" key="9">
    <source>
        <dbReference type="ARBA" id="ARBA00030617"/>
    </source>
</evidence>
<dbReference type="InterPro" id="IPR001247">
    <property type="entry name" value="ExoRNase_PH_dom1"/>
</dbReference>
<dbReference type="PANTHER" id="PTHR11097">
    <property type="entry name" value="EXOSOME COMPLEX EXONUCLEASE RIBOSOMAL RNA PROCESSING PROTEIN"/>
    <property type="match status" value="1"/>
</dbReference>
<dbReference type="FunCoup" id="F2USH0">
    <property type="interactions" value="1399"/>
</dbReference>
<dbReference type="SUPFAM" id="SSF55666">
    <property type="entry name" value="Ribonuclease PH domain 2-like"/>
    <property type="match status" value="1"/>
</dbReference>
<dbReference type="Pfam" id="PF01138">
    <property type="entry name" value="RNase_PH"/>
    <property type="match status" value="1"/>
</dbReference>
<dbReference type="FunFam" id="3.30.230.70:FF:000017">
    <property type="entry name" value="Exosome complex component Rrp42"/>
    <property type="match status" value="1"/>
</dbReference>
<keyword evidence="13" id="KW-1185">Reference proteome</keyword>
<dbReference type="GO" id="GO:0071035">
    <property type="term" value="P:nuclear polyadenylation-dependent rRNA catabolic process"/>
    <property type="evidence" value="ECO:0007669"/>
    <property type="project" value="TreeGrafter"/>
</dbReference>
<reference evidence="12" key="1">
    <citation type="submission" date="2009-08" db="EMBL/GenBank/DDBJ databases">
        <title>Annotation of Salpingoeca rosetta.</title>
        <authorList>
            <consortium name="The Broad Institute Genome Sequencing Platform"/>
            <person name="Russ C."/>
            <person name="Cuomo C."/>
            <person name="Burger G."/>
            <person name="Gray M.W."/>
            <person name="Holland P.W.H."/>
            <person name="King N."/>
            <person name="Lang F.B.F."/>
            <person name="Roger A.J."/>
            <person name="Ruiz-Trillo I."/>
            <person name="Young S.K."/>
            <person name="Zeng Q."/>
            <person name="Gargeya S."/>
            <person name="Alvarado L."/>
            <person name="Berlin A."/>
            <person name="Chapman S.B."/>
            <person name="Chen Z."/>
            <person name="Freedman E."/>
            <person name="Gellesch M."/>
            <person name="Goldberg J."/>
            <person name="Griggs A."/>
            <person name="Gujja S."/>
            <person name="Heilman E."/>
            <person name="Heiman D."/>
            <person name="Howarth C."/>
            <person name="Mehta T."/>
            <person name="Neiman D."/>
            <person name="Pearson M."/>
            <person name="Roberts A."/>
            <person name="Saif S."/>
            <person name="Shea T."/>
            <person name="Shenoy N."/>
            <person name="Sisk P."/>
            <person name="Stolte C."/>
            <person name="Sykes S."/>
            <person name="White J."/>
            <person name="Yandava C."/>
            <person name="Haas B."/>
            <person name="Nusbaum C."/>
            <person name="Birren B."/>
        </authorList>
    </citation>
    <scope>NUCLEOTIDE SEQUENCE [LARGE SCALE GENOMIC DNA]</scope>
    <source>
        <strain evidence="12">ATCC 50818</strain>
    </source>
</reference>
<dbReference type="OMA" id="MQPGEPF"/>
<dbReference type="GO" id="GO:0034475">
    <property type="term" value="P:U4 snRNA 3'-end processing"/>
    <property type="evidence" value="ECO:0007669"/>
    <property type="project" value="TreeGrafter"/>
</dbReference>
<evidence type="ECO:0000256" key="7">
    <source>
        <dbReference type="ARBA" id="ARBA00022884"/>
    </source>
</evidence>
<dbReference type="eggNOG" id="KOG1613">
    <property type="taxonomic scope" value="Eukaryota"/>
</dbReference>
<dbReference type="InterPro" id="IPR015847">
    <property type="entry name" value="ExoRNase_PH_dom2"/>
</dbReference>
<dbReference type="GO" id="GO:0034473">
    <property type="term" value="P:U1 snRNA 3'-end processing"/>
    <property type="evidence" value="ECO:0007669"/>
    <property type="project" value="TreeGrafter"/>
</dbReference>
<evidence type="ECO:0000256" key="3">
    <source>
        <dbReference type="ARBA" id="ARBA00006678"/>
    </source>
</evidence>
<organism evidence="13">
    <name type="scientific">Salpingoeca rosetta (strain ATCC 50818 / BSB-021)</name>
    <dbReference type="NCBI Taxonomy" id="946362"/>
    <lineage>
        <taxon>Eukaryota</taxon>
        <taxon>Choanoflagellata</taxon>
        <taxon>Craspedida</taxon>
        <taxon>Salpingoecidae</taxon>
        <taxon>Salpingoeca</taxon>
    </lineage>
</organism>
<evidence type="ECO:0000256" key="4">
    <source>
        <dbReference type="ARBA" id="ARBA00022490"/>
    </source>
</evidence>
<evidence type="ECO:0000259" key="11">
    <source>
        <dbReference type="Pfam" id="PF03725"/>
    </source>
</evidence>
<dbReference type="RefSeq" id="XP_004987948.1">
    <property type="nucleotide sequence ID" value="XM_004987891.1"/>
</dbReference>
<comment type="subcellular location">
    <subcellularLocation>
        <location evidence="1">Cytoplasm</location>
    </subcellularLocation>
    <subcellularLocation>
        <location evidence="2">Nucleus</location>
        <location evidence="2">Nucleolus</location>
    </subcellularLocation>
</comment>
<keyword evidence="5" id="KW-0698">rRNA processing</keyword>
<proteinExistence type="inferred from homology"/>
<dbReference type="InterPro" id="IPR020568">
    <property type="entry name" value="Ribosomal_Su5_D2-typ_SF"/>
</dbReference>
<evidence type="ECO:0000256" key="6">
    <source>
        <dbReference type="ARBA" id="ARBA00022835"/>
    </source>
</evidence>
<evidence type="ECO:0000256" key="5">
    <source>
        <dbReference type="ARBA" id="ARBA00022552"/>
    </source>
</evidence>
<dbReference type="GO" id="GO:0071038">
    <property type="term" value="P:TRAMP-dependent tRNA surveillance pathway"/>
    <property type="evidence" value="ECO:0007669"/>
    <property type="project" value="TreeGrafter"/>
</dbReference>
<evidence type="ECO:0000256" key="1">
    <source>
        <dbReference type="ARBA" id="ARBA00004496"/>
    </source>
</evidence>
<dbReference type="GO" id="GO:0000467">
    <property type="term" value="P:exonucleolytic trimming to generate mature 3'-end of 5.8S rRNA from tricistronic rRNA transcript (SSU-rRNA, 5.8S rRNA, LSU-rRNA)"/>
    <property type="evidence" value="ECO:0007669"/>
    <property type="project" value="TreeGrafter"/>
</dbReference>
<keyword evidence="8" id="KW-0539">Nucleus</keyword>
<dbReference type="InterPro" id="IPR027408">
    <property type="entry name" value="PNPase/RNase_PH_dom_sf"/>
</dbReference>
<dbReference type="SUPFAM" id="SSF54211">
    <property type="entry name" value="Ribosomal protein S5 domain 2-like"/>
    <property type="match status" value="1"/>
</dbReference>
<dbReference type="GO" id="GO:0071028">
    <property type="term" value="P:nuclear mRNA surveillance"/>
    <property type="evidence" value="ECO:0007669"/>
    <property type="project" value="TreeGrafter"/>
</dbReference>
<dbReference type="InterPro" id="IPR050590">
    <property type="entry name" value="Exosome_comp_Rrp42_subfam"/>
</dbReference>
<protein>
    <recommendedName>
        <fullName evidence="9">Ribosomal RNA-processing protein 43</fullName>
    </recommendedName>
</protein>
<dbReference type="GO" id="GO:0016075">
    <property type="term" value="P:rRNA catabolic process"/>
    <property type="evidence" value="ECO:0007669"/>
    <property type="project" value="TreeGrafter"/>
</dbReference>
<dbReference type="InParanoid" id="F2USH0"/>
<dbReference type="GO" id="GO:0034476">
    <property type="term" value="P:U5 snRNA 3'-end processing"/>
    <property type="evidence" value="ECO:0007669"/>
    <property type="project" value="TreeGrafter"/>
</dbReference>
<evidence type="ECO:0000256" key="2">
    <source>
        <dbReference type="ARBA" id="ARBA00004604"/>
    </source>
</evidence>
<dbReference type="STRING" id="946362.F2USH0"/>
<evidence type="ECO:0000313" key="12">
    <source>
        <dbReference type="EMBL" id="EGD81079.1"/>
    </source>
</evidence>
<dbReference type="GO" id="GO:0005730">
    <property type="term" value="C:nucleolus"/>
    <property type="evidence" value="ECO:0007669"/>
    <property type="project" value="UniProtKB-SubCell"/>
</dbReference>
<feature type="domain" description="Exoribonuclease phosphorolytic" evidence="11">
    <location>
        <begin position="202"/>
        <end position="248"/>
    </location>
</feature>
<dbReference type="Pfam" id="PF03725">
    <property type="entry name" value="RNase_PH_C"/>
    <property type="match status" value="1"/>
</dbReference>
<dbReference type="OrthoDB" id="45882at2759"/>
<evidence type="ECO:0000256" key="8">
    <source>
        <dbReference type="ARBA" id="ARBA00023242"/>
    </source>
</evidence>
<sequence length="255" mass="27449">MADEIAAETFKKVYPREFYSRFLEHNVRPDGRSREDPRPCAIAPGTITSSDGSCLVTLGKTSVVCGIKLEFADPPLDNDNVGWIVPTVTLPPLCSDRFTPGPPPAEAQRLSEFITDIFCSDTMLDKHDLCIIPGKLSWALYLDIQCVNYDGNVVDACVLAAMAALQSVTLPKVELPSDLSDLEGLPSIDRSAGHALNLKRTVTSCTFAVLDDVLTDPCLEEEDLCSASMTVVVDDAGSICSMCSPGDSNAEDTRA</sequence>
<dbReference type="GO" id="GO:0035925">
    <property type="term" value="F:mRNA 3'-UTR AU-rich region binding"/>
    <property type="evidence" value="ECO:0007669"/>
    <property type="project" value="TreeGrafter"/>
</dbReference>
<keyword evidence="7" id="KW-0694">RNA-binding</keyword>
<dbReference type="GeneID" id="16068475"/>